<reference evidence="2" key="1">
    <citation type="submission" date="2022-10" db="EMBL/GenBank/DDBJ databases">
        <title>The complete genomes of actinobacterial strains from the NBC collection.</title>
        <authorList>
            <person name="Joergensen T.S."/>
            <person name="Alvarez Arevalo M."/>
            <person name="Sterndorff E.B."/>
            <person name="Faurdal D."/>
            <person name="Vuksanovic O."/>
            <person name="Mourched A.-S."/>
            <person name="Charusanti P."/>
            <person name="Shaw S."/>
            <person name="Blin K."/>
            <person name="Weber T."/>
        </authorList>
    </citation>
    <scope>NUCLEOTIDE SEQUENCE</scope>
    <source>
        <strain evidence="2">NBC_01432</strain>
    </source>
</reference>
<feature type="region of interest" description="Disordered" evidence="1">
    <location>
        <begin position="1"/>
        <end position="21"/>
    </location>
</feature>
<protein>
    <recommendedName>
        <fullName evidence="4">Lipoprotein</fullName>
    </recommendedName>
</protein>
<keyword evidence="3" id="KW-1185">Reference proteome</keyword>
<evidence type="ECO:0008006" key="4">
    <source>
        <dbReference type="Google" id="ProtNLM"/>
    </source>
</evidence>
<sequence length="162" mass="17744">MAAGLTGCSGMFGSDDTPETREVDAARADAVTYAKEIREIFDLPGKLSDAGPQITPCGDKDFEKFYSLSHTWSLYDVPVADMEEAMLRLKGELPAHAWKIESYGPDSSRAKSLKLTAKATKKKYSLSIRLLDRRGRSDDPSMIYVALGSACFQVPEGTKVDI</sequence>
<gene>
    <name evidence="2" type="ORF">OG442_29145</name>
</gene>
<proteinExistence type="predicted"/>
<evidence type="ECO:0000256" key="1">
    <source>
        <dbReference type="SAM" id="MobiDB-lite"/>
    </source>
</evidence>
<dbReference type="Proteomes" id="UP001432209">
    <property type="component" value="Chromosome"/>
</dbReference>
<accession>A0ABZ2ACY6</accession>
<dbReference type="RefSeq" id="WP_329078970.1">
    <property type="nucleotide sequence ID" value="NZ_CP109495.1"/>
</dbReference>
<organism evidence="2 3">
    <name type="scientific">Streptomyces niveus</name>
    <name type="common">Streptomyces spheroides</name>
    <dbReference type="NCBI Taxonomy" id="193462"/>
    <lineage>
        <taxon>Bacteria</taxon>
        <taxon>Bacillati</taxon>
        <taxon>Actinomycetota</taxon>
        <taxon>Actinomycetes</taxon>
        <taxon>Kitasatosporales</taxon>
        <taxon>Streptomycetaceae</taxon>
        <taxon>Streptomyces</taxon>
    </lineage>
</organism>
<evidence type="ECO:0000313" key="2">
    <source>
        <dbReference type="EMBL" id="WUX55268.1"/>
    </source>
</evidence>
<name>A0ABZ2ACY6_STRNV</name>
<evidence type="ECO:0000313" key="3">
    <source>
        <dbReference type="Proteomes" id="UP001432209"/>
    </source>
</evidence>
<dbReference type="EMBL" id="CP109495">
    <property type="protein sequence ID" value="WUX55268.1"/>
    <property type="molecule type" value="Genomic_DNA"/>
</dbReference>